<dbReference type="InterPro" id="IPR028098">
    <property type="entry name" value="Glyco_trans_4-like_N"/>
</dbReference>
<name>A0A2A8CWL6_9BACT</name>
<dbReference type="Pfam" id="PF13439">
    <property type="entry name" value="Glyco_transf_4"/>
    <property type="match status" value="1"/>
</dbReference>
<accession>A0A2A8CWL6</accession>
<dbReference type="Pfam" id="PF00534">
    <property type="entry name" value="Glycos_transf_1"/>
    <property type="match status" value="1"/>
</dbReference>
<dbReference type="GO" id="GO:0016757">
    <property type="term" value="F:glycosyltransferase activity"/>
    <property type="evidence" value="ECO:0007669"/>
    <property type="project" value="InterPro"/>
</dbReference>
<dbReference type="SUPFAM" id="SSF53756">
    <property type="entry name" value="UDP-Glycosyltransferase/glycogen phosphorylase"/>
    <property type="match status" value="1"/>
</dbReference>
<comment type="caution">
    <text evidence="3">The sequence shown here is derived from an EMBL/GenBank/DDBJ whole genome shotgun (WGS) entry which is preliminary data.</text>
</comment>
<evidence type="ECO:0000259" key="1">
    <source>
        <dbReference type="Pfam" id="PF00534"/>
    </source>
</evidence>
<feature type="domain" description="Glycosyltransferase subfamily 4-like N-terminal" evidence="2">
    <location>
        <begin position="5"/>
        <end position="173"/>
    </location>
</feature>
<organism evidence="3 4">
    <name type="scientific">Longibacter salinarum</name>
    <dbReference type="NCBI Taxonomy" id="1850348"/>
    <lineage>
        <taxon>Bacteria</taxon>
        <taxon>Pseudomonadati</taxon>
        <taxon>Rhodothermota</taxon>
        <taxon>Rhodothermia</taxon>
        <taxon>Rhodothermales</taxon>
        <taxon>Salisaetaceae</taxon>
        <taxon>Longibacter</taxon>
    </lineage>
</organism>
<dbReference type="Gene3D" id="3.40.50.2000">
    <property type="entry name" value="Glycogen Phosphorylase B"/>
    <property type="match status" value="2"/>
</dbReference>
<keyword evidence="3" id="KW-0808">Transferase</keyword>
<proteinExistence type="predicted"/>
<sequence length="371" mass="40559">MKGEGQGRVNLELARLSAQHGHTITCLASDVDNRLLMEPNVEWVPMPDANAPNALLGNLRFAQESTSWIQEHGQDVDLIVANGANTWAPVDVNIIHFVHSAWRTSNVHDSKIRRDVKGMYQWVYSKVNANIEQRVLPRARRLVAVSEKVKRELIHVGCPPENISVIHNGVDATEFHPGPASRQQLGLPDGVPIGLFAGDIRTPRKGLDTVIKALPDAKGIHIAVAGRIEGSPFPQMCSEIGVADRVHFLGFRSDIPDLMRASDFFVFPSRYEACSLVLLEALGSGLPILTAQSAGGAELVQSSAGVVIDDPDDVTRVAVELRRLAAETRTSDSMSRAARRIAENHSWNGMARKYLSLFDTLSISSCEPSFV</sequence>
<dbReference type="PANTHER" id="PTHR12526">
    <property type="entry name" value="GLYCOSYLTRANSFERASE"/>
    <property type="match status" value="1"/>
</dbReference>
<dbReference type="EMBL" id="PDEQ01000006">
    <property type="protein sequence ID" value="PEN12984.1"/>
    <property type="molecule type" value="Genomic_DNA"/>
</dbReference>
<keyword evidence="4" id="KW-1185">Reference proteome</keyword>
<protein>
    <submittedName>
        <fullName evidence="3">Glycosyl transferase</fullName>
    </submittedName>
</protein>
<evidence type="ECO:0000313" key="3">
    <source>
        <dbReference type="EMBL" id="PEN12984.1"/>
    </source>
</evidence>
<gene>
    <name evidence="3" type="ORF">CRI94_12480</name>
</gene>
<dbReference type="InterPro" id="IPR001296">
    <property type="entry name" value="Glyco_trans_1"/>
</dbReference>
<dbReference type="Proteomes" id="UP000220102">
    <property type="component" value="Unassembled WGS sequence"/>
</dbReference>
<dbReference type="AlphaFoldDB" id="A0A2A8CWL6"/>
<dbReference type="CDD" id="cd03801">
    <property type="entry name" value="GT4_PimA-like"/>
    <property type="match status" value="1"/>
</dbReference>
<feature type="domain" description="Glycosyl transferase family 1" evidence="1">
    <location>
        <begin position="181"/>
        <end position="340"/>
    </location>
</feature>
<reference evidence="3 4" key="1">
    <citation type="submission" date="2017-10" db="EMBL/GenBank/DDBJ databases">
        <title>Draft genome of Longibacter Salinarum.</title>
        <authorList>
            <person name="Goh K.M."/>
            <person name="Shamsir M.S."/>
            <person name="Lim S.W."/>
        </authorList>
    </citation>
    <scope>NUCLEOTIDE SEQUENCE [LARGE SCALE GENOMIC DNA]</scope>
    <source>
        <strain evidence="3 4">KCTC 52045</strain>
    </source>
</reference>
<evidence type="ECO:0000259" key="2">
    <source>
        <dbReference type="Pfam" id="PF13439"/>
    </source>
</evidence>
<dbReference type="OrthoDB" id="7560678at2"/>
<evidence type="ECO:0000313" key="4">
    <source>
        <dbReference type="Proteomes" id="UP000220102"/>
    </source>
</evidence>